<accession>A0A841AGM7</accession>
<gene>
    <name evidence="1" type="ORF">HNR70_002011</name>
</gene>
<dbReference type="AlphaFoldDB" id="A0A841AGM7"/>
<dbReference type="EMBL" id="JACHLZ010000001">
    <property type="protein sequence ID" value="MBB5832198.1"/>
    <property type="molecule type" value="Genomic_DNA"/>
</dbReference>
<dbReference type="InterPro" id="IPR023198">
    <property type="entry name" value="PGP-like_dom2"/>
</dbReference>
<evidence type="ECO:0000313" key="1">
    <source>
        <dbReference type="EMBL" id="MBB5832198.1"/>
    </source>
</evidence>
<dbReference type="InterPro" id="IPR023214">
    <property type="entry name" value="HAD_sf"/>
</dbReference>
<sequence>MTAEPRDTAPDLTDVPLVLLDLDGTVVESGPGILDALEHAFAACGESHPGAERLQTFIGPPLVDAFQAELGMTPERAEAMRQAYTESYLKRGYTMSYPYEGMPELIRALRAEGRTVAVATNKPETTANMVLEHQGLSGDLDLIGGTDLSVGRTHKAAVIGSVLERLGGIPEGGAVMVGDRLHDADGAAAHGLAAVLVGWGYGGPTERAAALPFAETVADLGRMLRG</sequence>
<keyword evidence="1" id="KW-0378">Hydrolase</keyword>
<comment type="caution">
    <text evidence="1">The sequence shown here is derived from an EMBL/GenBank/DDBJ whole genome shotgun (WGS) entry which is preliminary data.</text>
</comment>
<dbReference type="PANTHER" id="PTHR43434:SF20">
    <property type="entry name" value="5'-NUCLEOTIDASE"/>
    <property type="match status" value="1"/>
</dbReference>
<dbReference type="SFLD" id="SFLDS00003">
    <property type="entry name" value="Haloacid_Dehalogenase"/>
    <property type="match status" value="1"/>
</dbReference>
<dbReference type="SFLD" id="SFLDG01129">
    <property type="entry name" value="C1.5:_HAD__Beta-PGM__Phosphata"/>
    <property type="match status" value="1"/>
</dbReference>
<dbReference type="SUPFAM" id="SSF56784">
    <property type="entry name" value="HAD-like"/>
    <property type="match status" value="1"/>
</dbReference>
<reference evidence="1 2" key="1">
    <citation type="submission" date="2020-08" db="EMBL/GenBank/DDBJ databases">
        <title>Sequencing the genomes of 1000 actinobacteria strains.</title>
        <authorList>
            <person name="Klenk H.-P."/>
        </authorList>
    </citation>
    <scope>NUCLEOTIDE SEQUENCE [LARGE SCALE GENOMIC DNA]</scope>
    <source>
        <strain evidence="1 2">DSM 28796</strain>
    </source>
</reference>
<dbReference type="GO" id="GO:0005829">
    <property type="term" value="C:cytosol"/>
    <property type="evidence" value="ECO:0007669"/>
    <property type="project" value="TreeGrafter"/>
</dbReference>
<keyword evidence="2" id="KW-1185">Reference proteome</keyword>
<name>A0A841AGM7_9MICO</name>
<evidence type="ECO:0000313" key="2">
    <source>
        <dbReference type="Proteomes" id="UP000588158"/>
    </source>
</evidence>
<dbReference type="Pfam" id="PF13419">
    <property type="entry name" value="HAD_2"/>
    <property type="match status" value="1"/>
</dbReference>
<dbReference type="EC" id="3.1.3.18" evidence="1"/>
<dbReference type="GO" id="GO:0004713">
    <property type="term" value="F:protein tyrosine kinase activity"/>
    <property type="evidence" value="ECO:0007669"/>
    <property type="project" value="TreeGrafter"/>
</dbReference>
<dbReference type="Proteomes" id="UP000588158">
    <property type="component" value="Unassembled WGS sequence"/>
</dbReference>
<proteinExistence type="predicted"/>
<dbReference type="PANTHER" id="PTHR43434">
    <property type="entry name" value="PHOSPHOGLYCOLATE PHOSPHATASE"/>
    <property type="match status" value="1"/>
</dbReference>
<dbReference type="GO" id="GO:0008967">
    <property type="term" value="F:phosphoglycolate phosphatase activity"/>
    <property type="evidence" value="ECO:0007669"/>
    <property type="project" value="UniProtKB-EC"/>
</dbReference>
<protein>
    <submittedName>
        <fullName evidence="1">Phosphoglycolate phosphatase</fullName>
        <ecNumber evidence="1">3.1.3.18</ecNumber>
    </submittedName>
</protein>
<dbReference type="Gene3D" id="3.40.50.1000">
    <property type="entry name" value="HAD superfamily/HAD-like"/>
    <property type="match status" value="1"/>
</dbReference>
<dbReference type="InterPro" id="IPR050155">
    <property type="entry name" value="HAD-like_hydrolase_sf"/>
</dbReference>
<dbReference type="InterPro" id="IPR036412">
    <property type="entry name" value="HAD-like_sf"/>
</dbReference>
<dbReference type="InterPro" id="IPR041492">
    <property type="entry name" value="HAD_2"/>
</dbReference>
<organism evidence="1 2">
    <name type="scientific">Brachybacterium aquaticum</name>
    <dbReference type="NCBI Taxonomy" id="1432564"/>
    <lineage>
        <taxon>Bacteria</taxon>
        <taxon>Bacillati</taxon>
        <taxon>Actinomycetota</taxon>
        <taxon>Actinomycetes</taxon>
        <taxon>Micrococcales</taxon>
        <taxon>Dermabacteraceae</taxon>
        <taxon>Brachybacterium</taxon>
    </lineage>
</organism>
<dbReference type="RefSeq" id="WP_184325560.1">
    <property type="nucleotide sequence ID" value="NZ_JACHLZ010000001.1"/>
</dbReference>
<dbReference type="Gene3D" id="1.10.150.240">
    <property type="entry name" value="Putative phosphatase, domain 2"/>
    <property type="match status" value="1"/>
</dbReference>